<evidence type="ECO:0000313" key="2">
    <source>
        <dbReference type="Proteomes" id="UP000242231"/>
    </source>
</evidence>
<dbReference type="OrthoDB" id="5828847at2"/>
<dbReference type="InterPro" id="IPR038086">
    <property type="entry name" value="DUF2789_sf"/>
</dbReference>
<keyword evidence="2" id="KW-1185">Reference proteome</keyword>
<name>A0A2P5TRI7_9GAMM</name>
<dbReference type="Gene3D" id="1.10.10.1130">
    <property type="entry name" value="Uncharacterised protein PF10982, DUF2789"/>
    <property type="match status" value="1"/>
</dbReference>
<dbReference type="InterPro" id="IPR021250">
    <property type="entry name" value="DUF2789"/>
</dbReference>
<comment type="caution">
    <text evidence="1">The sequence shown here is derived from an EMBL/GenBank/DDBJ whole genome shotgun (WGS) entry which is preliminary data.</text>
</comment>
<dbReference type="EMBL" id="MPZM01000001">
    <property type="protein sequence ID" value="PPL18437.1"/>
    <property type="molecule type" value="Genomic_DNA"/>
</dbReference>
<gene>
    <name evidence="1" type="ORF">UN63_00385</name>
</gene>
<reference evidence="2" key="1">
    <citation type="submission" date="2016-11" db="EMBL/GenBank/DDBJ databases">
        <authorList>
            <person name="Sisinthy S."/>
            <person name="Ara S."/>
            <person name="Gundlapally S.R."/>
        </authorList>
    </citation>
    <scope>NUCLEOTIDE SEQUENCE [LARGE SCALE GENOMIC DNA]</scope>
    <source>
        <strain evidence="2">V1-41</strain>
    </source>
</reference>
<evidence type="ECO:0008006" key="3">
    <source>
        <dbReference type="Google" id="ProtNLM"/>
    </source>
</evidence>
<proteinExistence type="predicted"/>
<dbReference type="RefSeq" id="WP_104484815.1">
    <property type="nucleotide sequence ID" value="NZ_BMYB01000019.1"/>
</dbReference>
<organism evidence="1 2">
    <name type="scientific">Oceanisphaera arctica</name>
    <dbReference type="NCBI Taxonomy" id="641510"/>
    <lineage>
        <taxon>Bacteria</taxon>
        <taxon>Pseudomonadati</taxon>
        <taxon>Pseudomonadota</taxon>
        <taxon>Gammaproteobacteria</taxon>
        <taxon>Aeromonadales</taxon>
        <taxon>Aeromonadaceae</taxon>
        <taxon>Oceanisphaera</taxon>
    </lineage>
</organism>
<dbReference type="Proteomes" id="UP000242231">
    <property type="component" value="Unassembled WGS sequence"/>
</dbReference>
<dbReference type="AlphaFoldDB" id="A0A2P5TRI7"/>
<evidence type="ECO:0000313" key="1">
    <source>
        <dbReference type="EMBL" id="PPL18437.1"/>
    </source>
</evidence>
<dbReference type="Pfam" id="PF10982">
    <property type="entry name" value="DUF2789"/>
    <property type="match status" value="1"/>
</dbReference>
<protein>
    <recommendedName>
        <fullName evidence="3">DUF2789 domain-containing protein</fullName>
    </recommendedName>
</protein>
<accession>A0A2P5TRI7</accession>
<sequence length="75" mass="8571">MEHITHPFSELFEQLGLDASHEGIDHFLSSHRLPPEVELVEAPFWSKSQAGFLKEGLQDDSDWAEIIDQLNVSLR</sequence>